<dbReference type="InterPro" id="IPR000014">
    <property type="entry name" value="PAS"/>
</dbReference>
<protein>
    <recommendedName>
        <fullName evidence="1">PAS domain-containing protein</fullName>
    </recommendedName>
</protein>
<organism evidence="2 3">
    <name type="scientific">Neorhizobium galegae bv. orientalis str. HAMBI 540</name>
    <dbReference type="NCBI Taxonomy" id="1028800"/>
    <lineage>
        <taxon>Bacteria</taxon>
        <taxon>Pseudomonadati</taxon>
        <taxon>Pseudomonadota</taxon>
        <taxon>Alphaproteobacteria</taxon>
        <taxon>Hyphomicrobiales</taxon>
        <taxon>Rhizobiaceae</taxon>
        <taxon>Rhizobium/Agrobacterium group</taxon>
        <taxon>Neorhizobium</taxon>
    </lineage>
</organism>
<dbReference type="GeneID" id="31562730"/>
<dbReference type="CDD" id="cd00130">
    <property type="entry name" value="PAS"/>
    <property type="match status" value="1"/>
</dbReference>
<keyword evidence="3" id="KW-1185">Reference proteome</keyword>
<evidence type="ECO:0000259" key="1">
    <source>
        <dbReference type="SMART" id="SM00091"/>
    </source>
</evidence>
<dbReference type="EMBL" id="HG938354">
    <property type="protein sequence ID" value="CDN51642.1"/>
    <property type="molecule type" value="Genomic_DNA"/>
</dbReference>
<dbReference type="Proteomes" id="UP000028181">
    <property type="component" value="Plasmid pHAMBI540a"/>
</dbReference>
<dbReference type="Gene3D" id="3.30.450.20">
    <property type="entry name" value="PAS domain"/>
    <property type="match status" value="1"/>
</dbReference>
<dbReference type="InterPro" id="IPR013767">
    <property type="entry name" value="PAS_fold"/>
</dbReference>
<dbReference type="InterPro" id="IPR035965">
    <property type="entry name" value="PAS-like_dom_sf"/>
</dbReference>
<name>A0A068SZL0_NEOGA</name>
<reference evidence="3" key="1">
    <citation type="journal article" date="2014" name="BMC Genomics">
        <title>Genome sequencing of two Neorhizobium galegae strains reveals a noeT gene responsible for the unusual acetylation of the nodulation factors.</title>
        <authorList>
            <person name="Osterman J."/>
            <person name="Marsh J."/>
            <person name="Laine P.K."/>
            <person name="Zeng Z."/>
            <person name="Alatalo E."/>
            <person name="Sullivan J.T."/>
            <person name="Young J.P."/>
            <person name="Thomas-Oates J."/>
            <person name="Paulin L."/>
            <person name="Lindstrom K."/>
        </authorList>
    </citation>
    <scope>NUCLEOTIDE SEQUENCE [LARGE SCALE GENOMIC DNA]</scope>
    <source>
        <strain evidence="3">HAMBI 540</strain>
    </source>
</reference>
<geneLocation type="plasmid" evidence="3">
    <name>II</name>
</geneLocation>
<accession>A0A068SZL0</accession>
<dbReference type="AlphaFoldDB" id="A0A068SZL0"/>
<dbReference type="PATRIC" id="fig|1028800.3.peg.5599"/>
<dbReference type="NCBIfam" id="TIGR00229">
    <property type="entry name" value="sensory_box"/>
    <property type="match status" value="1"/>
</dbReference>
<dbReference type="KEGG" id="ngg:RG540_PA09660"/>
<dbReference type="GO" id="GO:0006355">
    <property type="term" value="P:regulation of DNA-templated transcription"/>
    <property type="evidence" value="ECO:0007669"/>
    <property type="project" value="InterPro"/>
</dbReference>
<keyword evidence="2" id="KW-0614">Plasmid</keyword>
<dbReference type="SUPFAM" id="SSF55785">
    <property type="entry name" value="PYP-like sensor domain (PAS domain)"/>
    <property type="match status" value="1"/>
</dbReference>
<dbReference type="SMART" id="SM00091">
    <property type="entry name" value="PAS"/>
    <property type="match status" value="1"/>
</dbReference>
<dbReference type="Pfam" id="PF00989">
    <property type="entry name" value="PAS"/>
    <property type="match status" value="1"/>
</dbReference>
<dbReference type="OrthoDB" id="341208at2"/>
<feature type="domain" description="PAS" evidence="1">
    <location>
        <begin position="20"/>
        <end position="86"/>
    </location>
</feature>
<gene>
    <name evidence="2" type="ORF">RG540_PA09660</name>
</gene>
<evidence type="ECO:0000313" key="3">
    <source>
        <dbReference type="Proteomes" id="UP000028181"/>
    </source>
</evidence>
<dbReference type="HOGENOM" id="CLU_2082293_0_0_5"/>
<sequence>MESRPRQQKPRKKTSAETVLRLEGIVASAMDGIITIDDQLRISMFNPAAERIFGLPAAAALNQHIGGFMPEHHRATHIAHIRRLAGAGATQFEACVTPVSQGDQDPAYRVNLRHDHT</sequence>
<dbReference type="RefSeq" id="WP_080725091.1">
    <property type="nucleotide sequence ID" value="NZ_HG938354.1"/>
</dbReference>
<proteinExistence type="predicted"/>
<evidence type="ECO:0000313" key="2">
    <source>
        <dbReference type="EMBL" id="CDN51642.1"/>
    </source>
</evidence>
<dbReference type="eggNOG" id="COG3829">
    <property type="taxonomic scope" value="Bacteria"/>
</dbReference>